<protein>
    <recommendedName>
        <fullName evidence="5 6">Cell division protein FtsA</fullName>
    </recommendedName>
</protein>
<sequence length="420" mass="44729">MDEHIVVGVDIGTTKVCAVVAAKNELGQINILGMGMAASDGLNRGVVVNIDRTVNAVRKAIEEAERAAGVEVHNVIVGIAGDHVQSFQSRGVVTIRSGEITQQDVQRLLEDTMQVSLPADREILHVIPQEFIVDGQDGVADPVGMSGVRMEANVHIITGLISAAKNIYRCIEKAGFQVADIVLEPLASSFAVLHDDEKEVGVALIDIGGGTTDIAVFEDHTIRHTAVIAVAGNKVTDDIGKGMSVMRDQAEQLKRQFGTALVDVADPNEQIEIPGIGGRPEKTIGRDALAQVIQPRMEEILEIASIEIKQRSEYGRHLGVGCVLTGGGSLIPGTAELAAEVLGMEARIGRPMGLSGGLVEEVSDPKFSTGVGLVLYGMRPEIIGGSTLSEDVRAESNDHNEGQTLMDRLAARMKSWFDEL</sequence>
<evidence type="ECO:0000256" key="3">
    <source>
        <dbReference type="ARBA" id="ARBA00023136"/>
    </source>
</evidence>
<evidence type="ECO:0000256" key="6">
    <source>
        <dbReference type="PIRNR" id="PIRNR003101"/>
    </source>
</evidence>
<dbReference type="NCBIfam" id="TIGR01174">
    <property type="entry name" value="ftsA"/>
    <property type="match status" value="1"/>
</dbReference>
<dbReference type="Gene3D" id="3.30.420.40">
    <property type="match status" value="2"/>
</dbReference>
<reference evidence="8 9" key="1">
    <citation type="submission" date="2017-10" db="EMBL/GenBank/DDBJ databases">
        <title>Draft genome of Longimonas halophila.</title>
        <authorList>
            <person name="Goh K.M."/>
            <person name="Shamsir M.S."/>
            <person name="Lim S.W."/>
        </authorList>
    </citation>
    <scope>NUCLEOTIDE SEQUENCE [LARGE SCALE GENOMIC DNA]</scope>
    <source>
        <strain evidence="8 9">KCTC 42399</strain>
    </source>
</reference>
<dbReference type="GO" id="GO:0009898">
    <property type="term" value="C:cytoplasmic side of plasma membrane"/>
    <property type="evidence" value="ECO:0007669"/>
    <property type="project" value="UniProtKB-UniRule"/>
</dbReference>
<dbReference type="GO" id="GO:0043093">
    <property type="term" value="P:FtsZ-dependent cytokinesis"/>
    <property type="evidence" value="ECO:0007669"/>
    <property type="project" value="UniProtKB-UniRule"/>
</dbReference>
<name>A0A2H3NJF5_9BACT</name>
<organism evidence="8 9">
    <name type="scientific">Longimonas halophila</name>
    <dbReference type="NCBI Taxonomy" id="1469170"/>
    <lineage>
        <taxon>Bacteria</taxon>
        <taxon>Pseudomonadati</taxon>
        <taxon>Rhodothermota</taxon>
        <taxon>Rhodothermia</taxon>
        <taxon>Rhodothermales</taxon>
        <taxon>Salisaetaceae</taxon>
        <taxon>Longimonas</taxon>
    </lineage>
</organism>
<dbReference type="AlphaFoldDB" id="A0A2H3NJF5"/>
<dbReference type="InterPro" id="IPR050696">
    <property type="entry name" value="FtsA/MreB"/>
</dbReference>
<evidence type="ECO:0000256" key="2">
    <source>
        <dbReference type="ARBA" id="ARBA00022618"/>
    </source>
</evidence>
<feature type="domain" description="SHS2" evidence="7">
    <location>
        <begin position="6"/>
        <end position="192"/>
    </location>
</feature>
<dbReference type="PANTHER" id="PTHR32432">
    <property type="entry name" value="CELL DIVISION PROTEIN FTSA-RELATED"/>
    <property type="match status" value="1"/>
</dbReference>
<proteinExistence type="inferred from homology"/>
<dbReference type="Proteomes" id="UP000221024">
    <property type="component" value="Unassembled WGS sequence"/>
</dbReference>
<dbReference type="HAMAP" id="MF_02033">
    <property type="entry name" value="FtsA"/>
    <property type="match status" value="1"/>
</dbReference>
<keyword evidence="3 5" id="KW-0472">Membrane</keyword>
<accession>A0A2H3NJF5</accession>
<keyword evidence="4 5" id="KW-0131">Cell cycle</keyword>
<comment type="similarity">
    <text evidence="5 6">Belongs to the FtsA/MreB family.</text>
</comment>
<comment type="caution">
    <text evidence="8">The sequence shown here is derived from an EMBL/GenBank/DDBJ whole genome shotgun (WGS) entry which is preliminary data.</text>
</comment>
<dbReference type="InterPro" id="IPR020823">
    <property type="entry name" value="Cell_div_FtsA"/>
</dbReference>
<gene>
    <name evidence="5 8" type="primary">ftsA</name>
    <name evidence="8" type="ORF">CRI93_11695</name>
</gene>
<dbReference type="PIRSF" id="PIRSF003101">
    <property type="entry name" value="FtsA"/>
    <property type="match status" value="1"/>
</dbReference>
<dbReference type="CDD" id="cd24048">
    <property type="entry name" value="ASKHA_NBD_FtsA"/>
    <property type="match status" value="1"/>
</dbReference>
<evidence type="ECO:0000313" key="8">
    <source>
        <dbReference type="EMBL" id="PEN05761.1"/>
    </source>
</evidence>
<dbReference type="Pfam" id="PF14450">
    <property type="entry name" value="FtsA"/>
    <property type="match status" value="2"/>
</dbReference>
<evidence type="ECO:0000259" key="7">
    <source>
        <dbReference type="SMART" id="SM00842"/>
    </source>
</evidence>
<dbReference type="Pfam" id="PF02491">
    <property type="entry name" value="SHS2_FTSA"/>
    <property type="match status" value="1"/>
</dbReference>
<evidence type="ECO:0000256" key="5">
    <source>
        <dbReference type="HAMAP-Rule" id="MF_02033"/>
    </source>
</evidence>
<dbReference type="SMART" id="SM00842">
    <property type="entry name" value="FtsA"/>
    <property type="match status" value="1"/>
</dbReference>
<keyword evidence="1 5" id="KW-1003">Cell membrane</keyword>
<dbReference type="OrthoDB" id="9768127at2"/>
<dbReference type="PANTHER" id="PTHR32432:SF4">
    <property type="entry name" value="CELL DIVISION PROTEIN FTSA"/>
    <property type="match status" value="1"/>
</dbReference>
<keyword evidence="9" id="KW-1185">Reference proteome</keyword>
<dbReference type="GO" id="GO:0032153">
    <property type="term" value="C:cell division site"/>
    <property type="evidence" value="ECO:0007669"/>
    <property type="project" value="UniProtKB-UniRule"/>
</dbReference>
<comment type="subunit">
    <text evidence="5">Self-interacts. Interacts with FtsZ.</text>
</comment>
<dbReference type="InterPro" id="IPR043129">
    <property type="entry name" value="ATPase_NBD"/>
</dbReference>
<comment type="function">
    <text evidence="5 6">Cell division protein that is involved in the assembly of the Z ring. May serve as a membrane anchor for the Z ring.</text>
</comment>
<dbReference type="InterPro" id="IPR003494">
    <property type="entry name" value="SHS2_FtsA"/>
</dbReference>
<keyword evidence="2 5" id="KW-0132">Cell division</keyword>
<comment type="subcellular location">
    <subcellularLocation>
        <location evidence="5">Cell membrane</location>
        <topology evidence="5">Peripheral membrane protein</topology>
        <orientation evidence="5">Cytoplasmic side</orientation>
    </subcellularLocation>
    <text evidence="5">Localizes to the Z ring in an FtsZ-dependent manner. Targeted to the membrane through a conserved C-terminal amphipathic helix.</text>
</comment>
<dbReference type="RefSeq" id="WP_098062823.1">
    <property type="nucleotide sequence ID" value="NZ_PDEP01000011.1"/>
</dbReference>
<dbReference type="EMBL" id="PDEP01000011">
    <property type="protein sequence ID" value="PEN05761.1"/>
    <property type="molecule type" value="Genomic_DNA"/>
</dbReference>
<dbReference type="SUPFAM" id="SSF53067">
    <property type="entry name" value="Actin-like ATPase domain"/>
    <property type="match status" value="2"/>
</dbReference>
<evidence type="ECO:0000256" key="4">
    <source>
        <dbReference type="ARBA" id="ARBA00023306"/>
    </source>
</evidence>
<evidence type="ECO:0000256" key="1">
    <source>
        <dbReference type="ARBA" id="ARBA00022475"/>
    </source>
</evidence>
<evidence type="ECO:0000313" key="9">
    <source>
        <dbReference type="Proteomes" id="UP000221024"/>
    </source>
</evidence>